<name>A0AC61DBV7_9FIRM</name>
<organism evidence="1 2">
    <name type="scientific">Sporanaerobium hydrogeniformans</name>
    <dbReference type="NCBI Taxonomy" id="3072179"/>
    <lineage>
        <taxon>Bacteria</taxon>
        <taxon>Bacillati</taxon>
        <taxon>Bacillota</taxon>
        <taxon>Clostridia</taxon>
        <taxon>Lachnospirales</taxon>
        <taxon>Lachnospiraceae</taxon>
        <taxon>Sporanaerobium</taxon>
    </lineage>
</organism>
<proteinExistence type="predicted"/>
<comment type="caution">
    <text evidence="1">The sequence shown here is derived from an EMBL/GenBank/DDBJ whole genome shotgun (WGS) entry which is preliminary data.</text>
</comment>
<keyword evidence="2" id="KW-1185">Reference proteome</keyword>
<accession>A0AC61DBV7</accession>
<reference evidence="1" key="1">
    <citation type="submission" date="2017-10" db="EMBL/GenBank/DDBJ databases">
        <title>Genome sequence of cellulolytic Lachnospiraceae bacterium XHS1971 isolated from hotspring sediment.</title>
        <authorList>
            <person name="Vasudevan G."/>
            <person name="Joshi A.J."/>
            <person name="Hivarkar S."/>
            <person name="Lanjekar V.B."/>
            <person name="Dhakephalkar P.K."/>
            <person name="Dagar S."/>
        </authorList>
    </citation>
    <scope>NUCLEOTIDE SEQUENCE</scope>
    <source>
        <strain evidence="1">XHS1971</strain>
    </source>
</reference>
<evidence type="ECO:0000313" key="2">
    <source>
        <dbReference type="Proteomes" id="UP000224460"/>
    </source>
</evidence>
<dbReference type="Proteomes" id="UP000224460">
    <property type="component" value="Unassembled WGS sequence"/>
</dbReference>
<sequence length="140" mass="15674">MKKLILIGRSECGKTTLKQALKKEELRYEKTQYVEYGSCILDTPGEYIENRNLGGAVALYAYEADVVGLVVSATEPYSLLSPNITSMANREVIGIVTKIDQKNANPKRVAKWLELAGCKKIFFTSSYQDIGIDELIEYLN</sequence>
<gene>
    <name evidence="1" type="primary">eutP</name>
    <name evidence="1" type="ORF">CS063_11415</name>
</gene>
<dbReference type="EMBL" id="PEDL01000012">
    <property type="protein sequence ID" value="PHV70270.1"/>
    <property type="molecule type" value="Genomic_DNA"/>
</dbReference>
<evidence type="ECO:0000313" key="1">
    <source>
        <dbReference type="EMBL" id="PHV70270.1"/>
    </source>
</evidence>
<protein>
    <submittedName>
        <fullName evidence="1">Ethanolamine utilization protein EutP</fullName>
    </submittedName>
</protein>